<keyword evidence="1" id="KW-0175">Coiled coil</keyword>
<evidence type="ECO:0000313" key="5">
    <source>
        <dbReference type="Proteomes" id="UP001431783"/>
    </source>
</evidence>
<dbReference type="SUPFAM" id="SSF48371">
    <property type="entry name" value="ARM repeat"/>
    <property type="match status" value="1"/>
</dbReference>
<dbReference type="InterPro" id="IPR011989">
    <property type="entry name" value="ARM-like"/>
</dbReference>
<dbReference type="GO" id="GO:0051015">
    <property type="term" value="F:actin filament binding"/>
    <property type="evidence" value="ECO:0007669"/>
    <property type="project" value="TreeGrafter"/>
</dbReference>
<evidence type="ECO:0000256" key="2">
    <source>
        <dbReference type="SAM" id="MobiDB-lite"/>
    </source>
</evidence>
<dbReference type="SMART" id="SM01139">
    <property type="entry name" value="Drf_FH3"/>
    <property type="match status" value="1"/>
</dbReference>
<feature type="coiled-coil region" evidence="1">
    <location>
        <begin position="464"/>
        <end position="502"/>
    </location>
</feature>
<dbReference type="GO" id="GO:0005829">
    <property type="term" value="C:cytosol"/>
    <property type="evidence" value="ECO:0007669"/>
    <property type="project" value="TreeGrafter"/>
</dbReference>
<dbReference type="InterPro" id="IPR014768">
    <property type="entry name" value="GBD/FH3_dom"/>
</dbReference>
<keyword evidence="5" id="KW-1185">Reference proteome</keyword>
<feature type="region of interest" description="Disordered" evidence="2">
    <location>
        <begin position="803"/>
        <end position="835"/>
    </location>
</feature>
<dbReference type="AlphaFoldDB" id="A0AAW1USL4"/>
<dbReference type="GO" id="GO:0030866">
    <property type="term" value="P:cortical actin cytoskeleton organization"/>
    <property type="evidence" value="ECO:0007669"/>
    <property type="project" value="TreeGrafter"/>
</dbReference>
<evidence type="ECO:0000259" key="3">
    <source>
        <dbReference type="PROSITE" id="PS51232"/>
    </source>
</evidence>
<dbReference type="EMBL" id="JARQZJ010000091">
    <property type="protein sequence ID" value="KAK9883776.1"/>
    <property type="molecule type" value="Genomic_DNA"/>
</dbReference>
<dbReference type="Pfam" id="PF06367">
    <property type="entry name" value="Drf_FH3"/>
    <property type="match status" value="1"/>
</dbReference>
<reference evidence="4 5" key="1">
    <citation type="submission" date="2023-03" db="EMBL/GenBank/DDBJ databases">
        <title>Genome insight into feeding habits of ladybird beetles.</title>
        <authorList>
            <person name="Li H.-S."/>
            <person name="Huang Y.-H."/>
            <person name="Pang H."/>
        </authorList>
    </citation>
    <scope>NUCLEOTIDE SEQUENCE [LARGE SCALE GENOMIC DNA]</scope>
    <source>
        <strain evidence="4">SYSU_2023b</strain>
        <tissue evidence="4">Whole body</tissue>
    </source>
</reference>
<dbReference type="Gene3D" id="1.25.10.10">
    <property type="entry name" value="Leucine-rich Repeat Variant"/>
    <property type="match status" value="1"/>
</dbReference>
<dbReference type="Proteomes" id="UP001431783">
    <property type="component" value="Unassembled WGS sequence"/>
</dbReference>
<comment type="caution">
    <text evidence="4">The sequence shown here is derived from an EMBL/GenBank/DDBJ whole genome shotgun (WGS) entry which is preliminary data.</text>
</comment>
<dbReference type="GO" id="GO:0031267">
    <property type="term" value="F:small GTPase binding"/>
    <property type="evidence" value="ECO:0007669"/>
    <property type="project" value="InterPro"/>
</dbReference>
<dbReference type="PANTHER" id="PTHR45857:SF9">
    <property type="entry name" value="MULTIPLE WING HAIRS, ISOFORM C"/>
    <property type="match status" value="1"/>
</dbReference>
<protein>
    <recommendedName>
        <fullName evidence="3">GBD/FH3 domain-containing protein</fullName>
    </recommendedName>
</protein>
<gene>
    <name evidence="4" type="ORF">WA026_001966</name>
</gene>
<feature type="region of interest" description="Disordered" evidence="2">
    <location>
        <begin position="412"/>
        <end position="431"/>
    </location>
</feature>
<feature type="domain" description="GBD/FH3" evidence="3">
    <location>
        <begin position="1"/>
        <end position="410"/>
    </location>
</feature>
<dbReference type="PROSITE" id="PS51232">
    <property type="entry name" value="GBD_FH3"/>
    <property type="match status" value="1"/>
</dbReference>
<accession>A0AAW1USL4</accession>
<organism evidence="4 5">
    <name type="scientific">Henosepilachna vigintioctopunctata</name>
    <dbReference type="NCBI Taxonomy" id="420089"/>
    <lineage>
        <taxon>Eukaryota</taxon>
        <taxon>Metazoa</taxon>
        <taxon>Ecdysozoa</taxon>
        <taxon>Arthropoda</taxon>
        <taxon>Hexapoda</taxon>
        <taxon>Insecta</taxon>
        <taxon>Pterygota</taxon>
        <taxon>Neoptera</taxon>
        <taxon>Endopterygota</taxon>
        <taxon>Coleoptera</taxon>
        <taxon>Polyphaga</taxon>
        <taxon>Cucujiformia</taxon>
        <taxon>Coccinelloidea</taxon>
        <taxon>Coccinellidae</taxon>
        <taxon>Epilachninae</taxon>
        <taxon>Epilachnini</taxon>
        <taxon>Henosepilachna</taxon>
    </lineage>
</organism>
<name>A0AAW1USL4_9CUCU</name>
<evidence type="ECO:0000313" key="4">
    <source>
        <dbReference type="EMBL" id="KAK9883776.1"/>
    </source>
</evidence>
<dbReference type="InterPro" id="IPR010472">
    <property type="entry name" value="FH3_dom"/>
</dbReference>
<dbReference type="SMART" id="SM01140">
    <property type="entry name" value="Drf_GBD"/>
    <property type="match status" value="1"/>
</dbReference>
<dbReference type="GO" id="GO:0016477">
    <property type="term" value="P:cell migration"/>
    <property type="evidence" value="ECO:0007669"/>
    <property type="project" value="TreeGrafter"/>
</dbReference>
<dbReference type="PANTHER" id="PTHR45857">
    <property type="entry name" value="FORMIN-LIKE PROTEIN"/>
    <property type="match status" value="1"/>
</dbReference>
<dbReference type="GO" id="GO:0008360">
    <property type="term" value="P:regulation of cell shape"/>
    <property type="evidence" value="ECO:0007669"/>
    <property type="project" value="TreeGrafter"/>
</dbReference>
<evidence type="ECO:0000256" key="1">
    <source>
        <dbReference type="SAM" id="Coils"/>
    </source>
</evidence>
<feature type="compositionally biased region" description="Basic and acidic residues" evidence="2">
    <location>
        <begin position="803"/>
        <end position="824"/>
    </location>
</feature>
<sequence length="835" mass="94078">MAPNSEESLRIEKYQVIDEIVSKEKQRPPIYNPEDYALSLKKWGKKSSNGCGVSLYTNPVTVDSDGTRTIGNSFRDYRNPMLISSGSEMTLRQFGTVSELLNKLKSDLRLAYPSFTQEFVSEPLDGVGLLLDLLRAVQLSQSTNPQAFQGSNHTTGKISPAIQRRALLDELSCLQCLSTCCNRYSDGIRRLTTSSAGLFTLAICIMSNVNKSRTMALQLLAKVCEESPNGHSAVSEALSTLRLRFGEPVRFRFLVGILNSTGAQGELLVAGMKFINAFLSSASTSQKRLYIQAELEQAGFDIASMKKNVIGNSEITDKIFDELQQWEKNYIDVETLTIRSETAEKENDALRDKILLLERKVQILQEEKAILISLEQCLKDRCNELQCEVGSLRSNGSLRKDYFINKGDISKTDDEGISSSERSSSPEGDAIEQKQASYELYRAQCCTLTLNSSKTAIDEPKTTYDEEEATIEEVMEEFQNIINDAESENYTTDQKKKELRRKHLEEAQVAGKIQIEMNPPTLDDYSVINEKETLENHPASPRKSKSLVHLFTPNSGFQYENIKHKGLYFGNVYTSDDDTDSSLSNYRWRISNIESYPAVVSSSEDNGVCLTIKDNSCQDLSTFDRPDSRSSINLSESFRITTDNEYPPSSVNSHLSNSHVTVSCQKNDFNFNDFNNQRVKSKSLDRIDDGLETMVDIVVTDPSAKKYTPTRTRSDTGNITSISRSISHVFVNPPREFRNRVNSYSEEKQKMFLPTVRDQFEVPYYFPRIQEKLANTNSTFLIKRGHTNAGLYSGQVYADNVVSRKESRSTRDSHPIFTSHDKSNSRVTDLPSGLY</sequence>
<dbReference type="InterPro" id="IPR043592">
    <property type="entry name" value="FMNL_animal"/>
</dbReference>
<feature type="coiled-coil region" evidence="1">
    <location>
        <begin position="333"/>
        <end position="367"/>
    </location>
</feature>
<dbReference type="InterPro" id="IPR016024">
    <property type="entry name" value="ARM-type_fold"/>
</dbReference>
<dbReference type="InterPro" id="IPR010473">
    <property type="entry name" value="GTPase-bd"/>
</dbReference>
<proteinExistence type="predicted"/>